<keyword evidence="2" id="KW-1185">Reference proteome</keyword>
<dbReference type="EMBL" id="CP017560">
    <property type="protein sequence ID" value="AOV07973.1"/>
    <property type="molecule type" value="Genomic_DNA"/>
</dbReference>
<dbReference type="AlphaFoldDB" id="A0A1D8JH06"/>
<name>A0A1D8JH06_9BACL</name>
<proteinExistence type="predicted"/>
<protein>
    <submittedName>
        <fullName evidence="1">Uncharacterized protein</fullName>
    </submittedName>
</protein>
<accession>A0A1D8JH06</accession>
<evidence type="ECO:0000313" key="2">
    <source>
        <dbReference type="Proteomes" id="UP000185746"/>
    </source>
</evidence>
<evidence type="ECO:0000313" key="1">
    <source>
        <dbReference type="EMBL" id="AOV07973.1"/>
    </source>
</evidence>
<dbReference type="KEGG" id="surl:BI350_10785"/>
<dbReference type="RefSeq" id="WP_075528122.1">
    <property type="nucleotide sequence ID" value="NZ_CP017560.1"/>
</dbReference>
<reference evidence="1 2" key="1">
    <citation type="submission" date="2016-09" db="EMBL/GenBank/DDBJ databases">
        <title>Complete genome sequence of the Lysinibacillus sphaericus LMG 22257, a specie of Bacillus with ureolytic activity that can effectively biodeposit calcium carbonate.</title>
        <authorList>
            <person name="Yan W."/>
        </authorList>
    </citation>
    <scope>NUCLEOTIDE SEQUENCE [LARGE SCALE GENOMIC DNA]</scope>
    <source>
        <strain evidence="1 2">LMG 22257</strain>
    </source>
</reference>
<gene>
    <name evidence="1" type="ORF">BI350_10785</name>
</gene>
<organism evidence="1 2">
    <name type="scientific">Sporosarcina ureilytica</name>
    <dbReference type="NCBI Taxonomy" id="298596"/>
    <lineage>
        <taxon>Bacteria</taxon>
        <taxon>Bacillati</taxon>
        <taxon>Bacillota</taxon>
        <taxon>Bacilli</taxon>
        <taxon>Bacillales</taxon>
        <taxon>Caryophanaceae</taxon>
        <taxon>Sporosarcina</taxon>
    </lineage>
</organism>
<sequence>MYAIHYFENKIEVLNIASRIIPAVDDSVRIKGRNGKVISVEQMTETKYFVFVEFEKKVKKSNTNFRNPGMKRK</sequence>
<dbReference type="Proteomes" id="UP000185746">
    <property type="component" value="Chromosome"/>
</dbReference>